<keyword evidence="2" id="KW-0520">NAD</keyword>
<proteinExistence type="predicted"/>
<protein>
    <submittedName>
        <fullName evidence="6">Hydroxy monocarboxylic acid anion dehydrogenase family protein</fullName>
    </submittedName>
</protein>
<evidence type="ECO:0000259" key="4">
    <source>
        <dbReference type="Pfam" id="PF03446"/>
    </source>
</evidence>
<feature type="domain" description="6-phosphogluconate dehydrogenase NADP-binding" evidence="4">
    <location>
        <begin position="6"/>
        <end position="165"/>
    </location>
</feature>
<dbReference type="GO" id="GO:0051287">
    <property type="term" value="F:NAD binding"/>
    <property type="evidence" value="ECO:0007669"/>
    <property type="project" value="InterPro"/>
</dbReference>
<dbReference type="PANTHER" id="PTHR43060">
    <property type="entry name" value="3-HYDROXYISOBUTYRATE DEHYDROGENASE-LIKE 1, MITOCHONDRIAL-RELATED"/>
    <property type="match status" value="1"/>
</dbReference>
<dbReference type="InterPro" id="IPR013328">
    <property type="entry name" value="6PGD_dom2"/>
</dbReference>
<dbReference type="KEGG" id="dtr:RSDT_0852"/>
<dbReference type="SUPFAM" id="SSF48179">
    <property type="entry name" value="6-phosphogluconate dehydrogenase C-terminal domain-like"/>
    <property type="match status" value="1"/>
</dbReference>
<dbReference type="Gene3D" id="3.40.50.720">
    <property type="entry name" value="NAD(P)-binding Rossmann-like Domain"/>
    <property type="match status" value="1"/>
</dbReference>
<dbReference type="Pfam" id="PF14833">
    <property type="entry name" value="NAD_binding_11"/>
    <property type="match status" value="1"/>
</dbReference>
<dbReference type="PIRSF" id="PIRSF000103">
    <property type="entry name" value="HIBADH"/>
    <property type="match status" value="1"/>
</dbReference>
<dbReference type="GO" id="GO:0016491">
    <property type="term" value="F:oxidoreductase activity"/>
    <property type="evidence" value="ECO:0007669"/>
    <property type="project" value="UniProtKB-KW"/>
</dbReference>
<dbReference type="Gene3D" id="1.10.1040.10">
    <property type="entry name" value="N-(1-d-carboxylethyl)-l-norvaline Dehydrogenase, domain 2"/>
    <property type="match status" value="1"/>
</dbReference>
<keyword evidence="1" id="KW-0560">Oxidoreductase</keyword>
<dbReference type="InterPro" id="IPR029154">
    <property type="entry name" value="HIBADH-like_NADP-bd"/>
</dbReference>
<organism evidence="6 7">
    <name type="scientific">Candidatus Desulfovibrio trichonymphae</name>
    <dbReference type="NCBI Taxonomy" id="1725232"/>
    <lineage>
        <taxon>Bacteria</taxon>
        <taxon>Pseudomonadati</taxon>
        <taxon>Thermodesulfobacteriota</taxon>
        <taxon>Desulfovibrionia</taxon>
        <taxon>Desulfovibrionales</taxon>
        <taxon>Desulfovibrionaceae</taxon>
        <taxon>Desulfovibrio</taxon>
    </lineage>
</organism>
<feature type="active site" evidence="3">
    <location>
        <position position="174"/>
    </location>
</feature>
<evidence type="ECO:0000256" key="1">
    <source>
        <dbReference type="ARBA" id="ARBA00023002"/>
    </source>
</evidence>
<name>A0A1J1DWX4_9BACT</name>
<dbReference type="PANTHER" id="PTHR43060:SF15">
    <property type="entry name" value="3-HYDROXYISOBUTYRATE DEHYDROGENASE-LIKE 1, MITOCHONDRIAL-RELATED"/>
    <property type="match status" value="1"/>
</dbReference>
<reference evidence="6 7" key="1">
    <citation type="journal article" date="2017" name="ISME J.">
        <title>Genome of 'Ca. Desulfovibrio trichonymphae', an H2-oxidizing bacterium in a tripartite symbiotic system within a protist cell in the termite gut.</title>
        <authorList>
            <person name="Kuwahara H."/>
            <person name="Yuki M."/>
            <person name="Izawa K."/>
            <person name="Ohkuma M."/>
            <person name="Hongoh Y."/>
        </authorList>
    </citation>
    <scope>NUCLEOTIDE SEQUENCE [LARGE SCALE GENOMIC DNA]</scope>
    <source>
        <strain evidence="6 7">Rs-N31</strain>
    </source>
</reference>
<evidence type="ECO:0000259" key="5">
    <source>
        <dbReference type="Pfam" id="PF14833"/>
    </source>
</evidence>
<dbReference type="InterPro" id="IPR008927">
    <property type="entry name" value="6-PGluconate_DH-like_C_sf"/>
</dbReference>
<dbReference type="SUPFAM" id="SSF51735">
    <property type="entry name" value="NAD(P)-binding Rossmann-fold domains"/>
    <property type="match status" value="1"/>
</dbReference>
<dbReference type="Proteomes" id="UP000242645">
    <property type="component" value="Chromosome"/>
</dbReference>
<dbReference type="InterPro" id="IPR006115">
    <property type="entry name" value="6PGDH_NADP-bd"/>
</dbReference>
<evidence type="ECO:0000256" key="3">
    <source>
        <dbReference type="PIRSR" id="PIRSR000103-1"/>
    </source>
</evidence>
<dbReference type="RefSeq" id="WP_096399876.1">
    <property type="nucleotide sequence ID" value="NZ_AP017368.1"/>
</dbReference>
<dbReference type="EMBL" id="AP017368">
    <property type="protein sequence ID" value="BAV92364.1"/>
    <property type="molecule type" value="Genomic_DNA"/>
</dbReference>
<dbReference type="GO" id="GO:0050661">
    <property type="term" value="F:NADP binding"/>
    <property type="evidence" value="ECO:0007669"/>
    <property type="project" value="InterPro"/>
</dbReference>
<sequence>MSETMRIGWIGTGVMGSSMAGHLLTAGWPLAVYTRSRAKAELLLAEGAKWAENPCALATCSDVVFSIVGYPEDVEEVMLGEQGAVHGLAKGGIVCDMTTSSPVLAERIAEVAAARGCAALDAPVTGGDAGARDAKLSIFVGGDKAAFERLEHCFAKMGQSVLHCGPAGYGQRGKLANQIAIAGVMFSVCESMLFAQQAGLDVAEWMELVIPGSAGSLAMGNLGRRALQGDYAPGFFIDHFIKDLGLCLEECRRIRIVLPGLAAAEQVYRVMQAQGQGKLGTQALVLGLAALSGKEWHALD</sequence>
<feature type="domain" description="3-hydroxyisobutyrate dehydrogenase-like NAD-binding" evidence="5">
    <location>
        <begin position="168"/>
        <end position="285"/>
    </location>
</feature>
<evidence type="ECO:0000313" key="6">
    <source>
        <dbReference type="EMBL" id="BAV92364.1"/>
    </source>
</evidence>
<evidence type="ECO:0000256" key="2">
    <source>
        <dbReference type="ARBA" id="ARBA00023027"/>
    </source>
</evidence>
<gene>
    <name evidence="6" type="ORF">RSDT_0852</name>
</gene>
<dbReference type="Pfam" id="PF03446">
    <property type="entry name" value="NAD_binding_2"/>
    <property type="match status" value="1"/>
</dbReference>
<dbReference type="AlphaFoldDB" id="A0A1J1DWX4"/>
<dbReference type="OrthoDB" id="9777604at2"/>
<evidence type="ECO:0000313" key="7">
    <source>
        <dbReference type="Proteomes" id="UP000242645"/>
    </source>
</evidence>
<dbReference type="InterPro" id="IPR036291">
    <property type="entry name" value="NAD(P)-bd_dom_sf"/>
</dbReference>
<accession>A0A1J1DWX4</accession>
<dbReference type="InterPro" id="IPR015815">
    <property type="entry name" value="HIBADH-related"/>
</dbReference>
<keyword evidence="7" id="KW-1185">Reference proteome</keyword>